<protein>
    <submittedName>
        <fullName evidence="1">Uncharacterized protein</fullName>
    </submittedName>
</protein>
<dbReference type="Proteomes" id="UP001208570">
    <property type="component" value="Unassembled WGS sequence"/>
</dbReference>
<dbReference type="EMBL" id="JAODUP010000817">
    <property type="protein sequence ID" value="KAK2143733.1"/>
    <property type="molecule type" value="Genomic_DNA"/>
</dbReference>
<evidence type="ECO:0000313" key="1">
    <source>
        <dbReference type="EMBL" id="KAK2143733.1"/>
    </source>
</evidence>
<dbReference type="Pfam" id="PF00106">
    <property type="entry name" value="adh_short"/>
    <property type="match status" value="1"/>
</dbReference>
<gene>
    <name evidence="1" type="ORF">LSH36_817g00023</name>
</gene>
<dbReference type="InterPro" id="IPR002347">
    <property type="entry name" value="SDR_fam"/>
</dbReference>
<dbReference type="PRINTS" id="PR00081">
    <property type="entry name" value="GDHRDH"/>
</dbReference>
<dbReference type="PANTHER" id="PTHR44147">
    <property type="entry name" value="DEHYDROGENASE/REDUCTASE SDR FAMILY MEMBER 1"/>
    <property type="match status" value="1"/>
</dbReference>
<reference evidence="1" key="1">
    <citation type="journal article" date="2023" name="Mol. Biol. Evol.">
        <title>Third-Generation Sequencing Reveals the Adaptive Role of the Epigenome in Three Deep-Sea Polychaetes.</title>
        <authorList>
            <person name="Perez M."/>
            <person name="Aroh O."/>
            <person name="Sun Y."/>
            <person name="Lan Y."/>
            <person name="Juniper S.K."/>
            <person name="Young C.R."/>
            <person name="Angers B."/>
            <person name="Qian P.Y."/>
        </authorList>
    </citation>
    <scope>NUCLEOTIDE SEQUENCE</scope>
    <source>
        <strain evidence="1">P08H-3</strain>
    </source>
</reference>
<dbReference type="PANTHER" id="PTHR44147:SF2">
    <property type="entry name" value="DEHYDROGENASE_REDUCTASE SDR FAMILY MEMBER 1"/>
    <property type="match status" value="1"/>
</dbReference>
<keyword evidence="2" id="KW-1185">Reference proteome</keyword>
<evidence type="ECO:0000313" key="2">
    <source>
        <dbReference type="Proteomes" id="UP001208570"/>
    </source>
</evidence>
<organism evidence="1 2">
    <name type="scientific">Paralvinella palmiformis</name>
    <dbReference type="NCBI Taxonomy" id="53620"/>
    <lineage>
        <taxon>Eukaryota</taxon>
        <taxon>Metazoa</taxon>
        <taxon>Spiralia</taxon>
        <taxon>Lophotrochozoa</taxon>
        <taxon>Annelida</taxon>
        <taxon>Polychaeta</taxon>
        <taxon>Sedentaria</taxon>
        <taxon>Canalipalpata</taxon>
        <taxon>Terebellida</taxon>
        <taxon>Terebelliformia</taxon>
        <taxon>Alvinellidae</taxon>
        <taxon>Paralvinella</taxon>
    </lineage>
</organism>
<accession>A0AAD9IZZ6</accession>
<proteinExistence type="predicted"/>
<dbReference type="Gene3D" id="3.40.50.720">
    <property type="entry name" value="NAD(P)-binding Rossmann-like Domain"/>
    <property type="match status" value="2"/>
</dbReference>
<dbReference type="InterPro" id="IPR036291">
    <property type="entry name" value="NAD(P)-bd_dom_sf"/>
</dbReference>
<sequence>MTVLTGKICLVTGGTRGLGLGIAKQLGGAGATVYVTGRTLKKKTGNIPGSLEETAKEIEARGGRCVPVVCDHSKDDDIQALFSRISKDEGRLDILVNNAYSAVNCTTQAAKLMVPRRHGLIVNISSPAGLRYLFNVPYGIGKEASPIVFWRNPQGSKYFDSTSRFVLAGWSPRSKPCSVLTSLRAYIERPMKSNPPVT</sequence>
<dbReference type="AlphaFoldDB" id="A0AAD9IZZ6"/>
<comment type="caution">
    <text evidence="1">The sequence shown here is derived from an EMBL/GenBank/DDBJ whole genome shotgun (WGS) entry which is preliminary data.</text>
</comment>
<dbReference type="SUPFAM" id="SSF51735">
    <property type="entry name" value="NAD(P)-binding Rossmann-fold domains"/>
    <property type="match status" value="1"/>
</dbReference>
<name>A0AAD9IZZ6_9ANNE</name>